<comment type="similarity">
    <text evidence="3">Belongs to the COPE family.</text>
</comment>
<name>A0A8H7ZYW7_9FUNG</name>
<evidence type="ECO:0000256" key="7">
    <source>
        <dbReference type="ARBA" id="ARBA00022927"/>
    </source>
</evidence>
<dbReference type="GO" id="GO:0006890">
    <property type="term" value="P:retrograde vesicle-mediated transport, Golgi to endoplasmic reticulum"/>
    <property type="evidence" value="ECO:0007669"/>
    <property type="project" value="InterPro"/>
</dbReference>
<keyword evidence="7" id="KW-0653">Protein transport</keyword>
<dbReference type="GO" id="GO:0015031">
    <property type="term" value="P:protein transport"/>
    <property type="evidence" value="ECO:0007669"/>
    <property type="project" value="UniProtKB-KW"/>
</dbReference>
<proteinExistence type="inferred from homology"/>
<dbReference type="EMBL" id="JAEFCI010002977">
    <property type="protein sequence ID" value="KAG5461881.1"/>
    <property type="molecule type" value="Genomic_DNA"/>
</dbReference>
<dbReference type="GO" id="GO:0030126">
    <property type="term" value="C:COPI vesicle coat"/>
    <property type="evidence" value="ECO:0007669"/>
    <property type="project" value="TreeGrafter"/>
</dbReference>
<feature type="compositionally biased region" description="Basic and acidic residues" evidence="11">
    <location>
        <begin position="1"/>
        <end position="12"/>
    </location>
</feature>
<evidence type="ECO:0000256" key="10">
    <source>
        <dbReference type="ARBA" id="ARBA00023329"/>
    </source>
</evidence>
<protein>
    <submittedName>
        <fullName evidence="12">Coatomer epsilon subunit-domain-containing protein</fullName>
    </submittedName>
</protein>
<evidence type="ECO:0000256" key="11">
    <source>
        <dbReference type="SAM" id="MobiDB-lite"/>
    </source>
</evidence>
<keyword evidence="13" id="KW-1185">Reference proteome</keyword>
<evidence type="ECO:0000256" key="5">
    <source>
        <dbReference type="ARBA" id="ARBA00022490"/>
    </source>
</evidence>
<dbReference type="GO" id="GO:0006891">
    <property type="term" value="P:intra-Golgi vesicle-mediated transport"/>
    <property type="evidence" value="ECO:0007669"/>
    <property type="project" value="TreeGrafter"/>
</dbReference>
<organism evidence="12 13">
    <name type="scientific">Olpidium bornovanus</name>
    <dbReference type="NCBI Taxonomy" id="278681"/>
    <lineage>
        <taxon>Eukaryota</taxon>
        <taxon>Fungi</taxon>
        <taxon>Fungi incertae sedis</taxon>
        <taxon>Olpidiomycota</taxon>
        <taxon>Olpidiomycotina</taxon>
        <taxon>Olpidiomycetes</taxon>
        <taxon>Olpidiales</taxon>
        <taxon>Olpidiaceae</taxon>
        <taxon>Olpidium</taxon>
    </lineage>
</organism>
<dbReference type="PANTHER" id="PTHR10805:SF0">
    <property type="entry name" value="COATOMER SUBUNIT EPSILON"/>
    <property type="match status" value="1"/>
</dbReference>
<keyword evidence="5" id="KW-0963">Cytoplasm</keyword>
<keyword evidence="10" id="KW-0968">Cytoplasmic vesicle</keyword>
<comment type="subcellular location">
    <subcellularLocation>
        <location evidence="2">Cytoplasmic vesicle</location>
        <location evidence="2">COPI-coated vesicle membrane</location>
        <topology evidence="2">Peripheral membrane protein</topology>
        <orientation evidence="2">Cytoplasmic side</orientation>
    </subcellularLocation>
    <subcellularLocation>
        <location evidence="1">Golgi apparatus membrane</location>
        <topology evidence="1">Peripheral membrane protein</topology>
        <orientation evidence="1">Cytoplasmic side</orientation>
    </subcellularLocation>
</comment>
<evidence type="ECO:0000256" key="6">
    <source>
        <dbReference type="ARBA" id="ARBA00022892"/>
    </source>
</evidence>
<dbReference type="InterPro" id="IPR011990">
    <property type="entry name" value="TPR-like_helical_dom_sf"/>
</dbReference>
<feature type="non-terminal residue" evidence="12">
    <location>
        <position position="1"/>
    </location>
</feature>
<evidence type="ECO:0000313" key="13">
    <source>
        <dbReference type="Proteomes" id="UP000673691"/>
    </source>
</evidence>
<dbReference type="Proteomes" id="UP000673691">
    <property type="component" value="Unassembled WGS sequence"/>
</dbReference>
<comment type="caution">
    <text evidence="12">The sequence shown here is derived from an EMBL/GenBank/DDBJ whole genome shotgun (WGS) entry which is preliminary data.</text>
</comment>
<evidence type="ECO:0000256" key="2">
    <source>
        <dbReference type="ARBA" id="ARBA00004347"/>
    </source>
</evidence>
<reference evidence="12 13" key="1">
    <citation type="journal article" name="Sci. Rep.">
        <title>Genome-scale phylogenetic analyses confirm Olpidium as the closest living zoosporic fungus to the non-flagellated, terrestrial fungi.</title>
        <authorList>
            <person name="Chang Y."/>
            <person name="Rochon D."/>
            <person name="Sekimoto S."/>
            <person name="Wang Y."/>
            <person name="Chovatia M."/>
            <person name="Sandor L."/>
            <person name="Salamov A."/>
            <person name="Grigoriev I.V."/>
            <person name="Stajich J.E."/>
            <person name="Spatafora J.W."/>
        </authorList>
    </citation>
    <scope>NUCLEOTIDE SEQUENCE [LARGE SCALE GENOMIC DNA]</scope>
    <source>
        <strain evidence="12">S191</strain>
    </source>
</reference>
<dbReference type="AlphaFoldDB" id="A0A8H7ZYW7"/>
<evidence type="ECO:0000256" key="8">
    <source>
        <dbReference type="ARBA" id="ARBA00023034"/>
    </source>
</evidence>
<dbReference type="OrthoDB" id="310217at2759"/>
<feature type="region of interest" description="Disordered" evidence="11">
    <location>
        <begin position="1"/>
        <end position="22"/>
    </location>
</feature>
<gene>
    <name evidence="12" type="ORF">BJ554DRAFT_5861</name>
</gene>
<dbReference type="GO" id="GO:0006888">
    <property type="term" value="P:endoplasmic reticulum to Golgi vesicle-mediated transport"/>
    <property type="evidence" value="ECO:0007669"/>
    <property type="project" value="TreeGrafter"/>
</dbReference>
<dbReference type="PANTHER" id="PTHR10805">
    <property type="entry name" value="COATOMER SUBUNIT EPSILON"/>
    <property type="match status" value="1"/>
</dbReference>
<accession>A0A8H7ZYW7</accession>
<evidence type="ECO:0000256" key="9">
    <source>
        <dbReference type="ARBA" id="ARBA00023136"/>
    </source>
</evidence>
<evidence type="ECO:0000256" key="4">
    <source>
        <dbReference type="ARBA" id="ARBA00022448"/>
    </source>
</evidence>
<dbReference type="GO" id="GO:0000139">
    <property type="term" value="C:Golgi membrane"/>
    <property type="evidence" value="ECO:0007669"/>
    <property type="project" value="UniProtKB-SubCell"/>
</dbReference>
<dbReference type="InterPro" id="IPR006822">
    <property type="entry name" value="Coatomer_esu"/>
</dbReference>
<dbReference type="GO" id="GO:0005198">
    <property type="term" value="F:structural molecule activity"/>
    <property type="evidence" value="ECO:0007669"/>
    <property type="project" value="InterPro"/>
</dbReference>
<evidence type="ECO:0000313" key="12">
    <source>
        <dbReference type="EMBL" id="KAG5461881.1"/>
    </source>
</evidence>
<evidence type="ECO:0000256" key="1">
    <source>
        <dbReference type="ARBA" id="ARBA00004255"/>
    </source>
</evidence>
<dbReference type="Pfam" id="PF04733">
    <property type="entry name" value="Coatomer_E"/>
    <property type="match status" value="1"/>
</dbReference>
<keyword evidence="6" id="KW-0931">ER-Golgi transport</keyword>
<sequence>RIPGVDARRSAECGKGGPELGGEVGFLQSRPGALPGTGSSNAFSAGDAGRRTNIKDSVFEMTTFVYQPGLANTPISRLIPPVPKSPRFSVALFVQTLLKMDRTDLARTEVTNMKAWSEDAPIAQLIEAWVGLKAGGDSYQQAFYIYEELGQSSAAQTAKMLNGKAVANFCLGKNSEAESELLEALNKVRGTLANPTGVLTVATIPPARGTVPRRQDPNDPETLVNLIACSIHLAKPADVIKRYMK</sequence>
<dbReference type="Gene3D" id="1.25.40.10">
    <property type="entry name" value="Tetratricopeptide repeat domain"/>
    <property type="match status" value="1"/>
</dbReference>
<evidence type="ECO:0000256" key="3">
    <source>
        <dbReference type="ARBA" id="ARBA00008827"/>
    </source>
</evidence>
<keyword evidence="9" id="KW-0472">Membrane</keyword>
<keyword evidence="8" id="KW-0333">Golgi apparatus</keyword>
<keyword evidence="4" id="KW-0813">Transport</keyword>